<reference evidence="3" key="2">
    <citation type="submission" date="2022-09" db="EMBL/GenBank/DDBJ databases">
        <title>Biosynthetic gene clusters of Dactylosporangioum fulvum.</title>
        <authorList>
            <person name="Caradec T."/>
        </authorList>
    </citation>
    <scope>NUCLEOTIDE SEQUENCE</scope>
    <source>
        <strain evidence="3">NRRL B-16292</strain>
    </source>
</reference>
<reference evidence="3" key="1">
    <citation type="submission" date="2021-04" db="EMBL/GenBank/DDBJ databases">
        <authorList>
            <person name="Hartkoorn R.C."/>
            <person name="Beaudoing E."/>
            <person name="Hot D."/>
        </authorList>
    </citation>
    <scope>NUCLEOTIDE SEQUENCE</scope>
    <source>
        <strain evidence="3">NRRL B-16292</strain>
    </source>
</reference>
<organism evidence="3 4">
    <name type="scientific">Dactylosporangium fulvum</name>
    <dbReference type="NCBI Taxonomy" id="53359"/>
    <lineage>
        <taxon>Bacteria</taxon>
        <taxon>Bacillati</taxon>
        <taxon>Actinomycetota</taxon>
        <taxon>Actinomycetes</taxon>
        <taxon>Micromonosporales</taxon>
        <taxon>Micromonosporaceae</taxon>
        <taxon>Dactylosporangium</taxon>
    </lineage>
</organism>
<evidence type="ECO:0000256" key="1">
    <source>
        <dbReference type="ARBA" id="ARBA00008791"/>
    </source>
</evidence>
<comment type="similarity">
    <text evidence="1">Belongs to the universal stress protein A family.</text>
</comment>
<protein>
    <submittedName>
        <fullName evidence="3">Universal stress protein</fullName>
    </submittedName>
</protein>
<feature type="domain" description="UspA" evidence="2">
    <location>
        <begin position="6"/>
        <end position="129"/>
    </location>
</feature>
<evidence type="ECO:0000313" key="3">
    <source>
        <dbReference type="EMBL" id="UWP78845.1"/>
    </source>
</evidence>
<dbReference type="Proteomes" id="UP001059617">
    <property type="component" value="Chromosome"/>
</dbReference>
<dbReference type="RefSeq" id="WP_259856260.1">
    <property type="nucleotide sequence ID" value="NZ_CP073720.1"/>
</dbReference>
<sequence>MAYRFGPVVVGVDGSEHSVGALRWAAEQAHQYTRTLIALSVLPESPSPPPGPSRDRDVAAEAAAEARRWRVGVAAVGTTEVGRPVAVLRRHARDARLLVVASRGTGGRALGSVTEALGVRADCPVLIVHDAQRWAAPDAVLPRKGPVVVGYDGSASARRALRVAFEEAAGRGSRLVVVRAWHHPDLWRPGRSRCCDLTSDEAAVRGGLHEAAAPWRARFPHVDVEVRSEPGEAAEALTVVSQWAALMVLGTRCPDDTEQPANPSVMRRVLERAACPVLVAHSPPGGPGFR</sequence>
<dbReference type="PANTHER" id="PTHR46268:SF6">
    <property type="entry name" value="UNIVERSAL STRESS PROTEIN UP12"/>
    <property type="match status" value="1"/>
</dbReference>
<dbReference type="InterPro" id="IPR006015">
    <property type="entry name" value="Universal_stress_UspA"/>
</dbReference>
<evidence type="ECO:0000313" key="4">
    <source>
        <dbReference type="Proteomes" id="UP001059617"/>
    </source>
</evidence>
<keyword evidence="4" id="KW-1185">Reference proteome</keyword>
<dbReference type="InterPro" id="IPR006016">
    <property type="entry name" value="UspA"/>
</dbReference>
<dbReference type="Gene3D" id="3.40.50.620">
    <property type="entry name" value="HUPs"/>
    <property type="match status" value="2"/>
</dbReference>
<dbReference type="InterPro" id="IPR014729">
    <property type="entry name" value="Rossmann-like_a/b/a_fold"/>
</dbReference>
<feature type="domain" description="UspA" evidence="2">
    <location>
        <begin position="146"/>
        <end position="280"/>
    </location>
</feature>
<dbReference type="PANTHER" id="PTHR46268">
    <property type="entry name" value="STRESS RESPONSE PROTEIN NHAX"/>
    <property type="match status" value="1"/>
</dbReference>
<dbReference type="EMBL" id="CP073720">
    <property type="protein sequence ID" value="UWP78845.1"/>
    <property type="molecule type" value="Genomic_DNA"/>
</dbReference>
<dbReference type="Pfam" id="PF00582">
    <property type="entry name" value="Usp"/>
    <property type="match status" value="2"/>
</dbReference>
<name>A0ABY5VNV6_9ACTN</name>
<gene>
    <name evidence="3" type="ORF">Dfulv_27145</name>
</gene>
<dbReference type="PRINTS" id="PR01438">
    <property type="entry name" value="UNVRSLSTRESS"/>
</dbReference>
<proteinExistence type="inferred from homology"/>
<dbReference type="CDD" id="cd00293">
    <property type="entry name" value="USP-like"/>
    <property type="match status" value="2"/>
</dbReference>
<evidence type="ECO:0000259" key="2">
    <source>
        <dbReference type="Pfam" id="PF00582"/>
    </source>
</evidence>
<accession>A0ABY5VNV6</accession>
<dbReference type="SUPFAM" id="SSF52402">
    <property type="entry name" value="Adenine nucleotide alpha hydrolases-like"/>
    <property type="match status" value="2"/>
</dbReference>